<dbReference type="AlphaFoldDB" id="A0A835E232"/>
<dbReference type="Gene3D" id="3.40.50.720">
    <property type="entry name" value="NAD(P)-binding Rossmann-like Domain"/>
    <property type="match status" value="1"/>
</dbReference>
<protein>
    <recommendedName>
        <fullName evidence="2">Oxidoreductase N-terminal domain-containing protein</fullName>
    </recommendedName>
</protein>
<feature type="domain" description="Oxidoreductase N-terminal" evidence="2">
    <location>
        <begin position="8"/>
        <end position="97"/>
    </location>
</feature>
<comment type="caution">
    <text evidence="3">The sequence shown here is derived from an EMBL/GenBank/DDBJ whole genome shotgun (WGS) entry which is preliminary data.</text>
</comment>
<dbReference type="InterPro" id="IPR011032">
    <property type="entry name" value="GroES-like_sf"/>
</dbReference>
<evidence type="ECO:0000313" key="3">
    <source>
        <dbReference type="EMBL" id="KAF8659596.1"/>
    </source>
</evidence>
<dbReference type="PANTHER" id="PTHR43205:SF23">
    <property type="entry name" value="OXIDOREDUCTASE P1, PUTATIVE, EXPRESSED-RELATED"/>
    <property type="match status" value="1"/>
</dbReference>
<accession>A0A835E232</accession>
<gene>
    <name evidence="3" type="ORF">HU200_058350</name>
</gene>
<keyword evidence="1" id="KW-0560">Oxidoreductase</keyword>
<dbReference type="SUPFAM" id="SSF50129">
    <property type="entry name" value="GroES-like"/>
    <property type="match status" value="1"/>
</dbReference>
<dbReference type="InterPro" id="IPR036291">
    <property type="entry name" value="NAD(P)-bd_dom_sf"/>
</dbReference>
<dbReference type="Pfam" id="PF16884">
    <property type="entry name" value="ADH_N_2"/>
    <property type="match status" value="1"/>
</dbReference>
<dbReference type="Proteomes" id="UP000636709">
    <property type="component" value="Unassembled WGS sequence"/>
</dbReference>
<dbReference type="OrthoDB" id="809632at2759"/>
<dbReference type="EMBL" id="JACEFO010002455">
    <property type="protein sequence ID" value="KAF8659596.1"/>
    <property type="molecule type" value="Genomic_DNA"/>
</dbReference>
<dbReference type="SUPFAM" id="SSF51735">
    <property type="entry name" value="NAD(P)-binding Rossmann-fold domains"/>
    <property type="match status" value="1"/>
</dbReference>
<sequence length="338" mass="37224">MAEEVRNRKVVLKRYVTGYPTEDDMEVVDGTIHLAVPAGLAAPAVLVKNLYLSCDAWMRGRMSKRDDVTTVVNDFVLGEAMRKVVESTHTDYQAGDLEYTLITHPSWLVKIQHTELPLSYYTGVLASEFVISVVVSPNDVAGMSGLTAYAGFFDVCKPKPGEAVFVSAASGAVGQLVGQLAKLAGCHVALLLKTKLGFHDAINYKSEPDLGASLRLRFPDGIDTLDAALPLMRLRGRVAVCGMVSQYSLDDPGQGVRMRNLPWLVTRRVRMEGFNVDDYLADKDYYRRFEEAMAGYLRDGRVTYLEDVVEGLENAPAALVGIFRGRNVGRQLIVVARE</sequence>
<organism evidence="3 4">
    <name type="scientific">Digitaria exilis</name>
    <dbReference type="NCBI Taxonomy" id="1010633"/>
    <lineage>
        <taxon>Eukaryota</taxon>
        <taxon>Viridiplantae</taxon>
        <taxon>Streptophyta</taxon>
        <taxon>Embryophyta</taxon>
        <taxon>Tracheophyta</taxon>
        <taxon>Spermatophyta</taxon>
        <taxon>Magnoliopsida</taxon>
        <taxon>Liliopsida</taxon>
        <taxon>Poales</taxon>
        <taxon>Poaceae</taxon>
        <taxon>PACMAD clade</taxon>
        <taxon>Panicoideae</taxon>
        <taxon>Panicodae</taxon>
        <taxon>Paniceae</taxon>
        <taxon>Anthephorinae</taxon>
        <taxon>Digitaria</taxon>
    </lineage>
</organism>
<evidence type="ECO:0000259" key="2">
    <source>
        <dbReference type="Pfam" id="PF16884"/>
    </source>
</evidence>
<dbReference type="GO" id="GO:0032440">
    <property type="term" value="F:2-alkenal reductase [NAD(P)H] activity"/>
    <property type="evidence" value="ECO:0007669"/>
    <property type="project" value="TreeGrafter"/>
</dbReference>
<evidence type="ECO:0000256" key="1">
    <source>
        <dbReference type="ARBA" id="ARBA00023002"/>
    </source>
</evidence>
<dbReference type="PANTHER" id="PTHR43205">
    <property type="entry name" value="PROSTAGLANDIN REDUCTASE"/>
    <property type="match status" value="1"/>
</dbReference>
<name>A0A835E232_9POAL</name>
<proteinExistence type="predicted"/>
<dbReference type="Gene3D" id="3.90.180.10">
    <property type="entry name" value="Medium-chain alcohol dehydrogenases, catalytic domain"/>
    <property type="match status" value="1"/>
</dbReference>
<dbReference type="InterPro" id="IPR045010">
    <property type="entry name" value="MDR_fam"/>
</dbReference>
<evidence type="ECO:0000313" key="4">
    <source>
        <dbReference type="Proteomes" id="UP000636709"/>
    </source>
</evidence>
<reference evidence="3" key="1">
    <citation type="submission" date="2020-07" db="EMBL/GenBank/DDBJ databases">
        <title>Genome sequence and genetic diversity analysis of an under-domesticated orphan crop, white fonio (Digitaria exilis).</title>
        <authorList>
            <person name="Bennetzen J.L."/>
            <person name="Chen S."/>
            <person name="Ma X."/>
            <person name="Wang X."/>
            <person name="Yssel A.E.J."/>
            <person name="Chaluvadi S.R."/>
            <person name="Johnson M."/>
            <person name="Gangashetty P."/>
            <person name="Hamidou F."/>
            <person name="Sanogo M.D."/>
            <person name="Zwaenepoel A."/>
            <person name="Wallace J."/>
            <person name="Van De Peer Y."/>
            <person name="Van Deynze A."/>
        </authorList>
    </citation>
    <scope>NUCLEOTIDE SEQUENCE</scope>
    <source>
        <tissue evidence="3">Leaves</tissue>
    </source>
</reference>
<keyword evidence="4" id="KW-1185">Reference proteome</keyword>
<dbReference type="InterPro" id="IPR041694">
    <property type="entry name" value="ADH_N_2"/>
</dbReference>